<dbReference type="Pfam" id="PF13855">
    <property type="entry name" value="LRR_8"/>
    <property type="match status" value="1"/>
</dbReference>
<sequence length="1156" mass="126011">MASEIEVVDEVESRDRDTAAAEAAGGGGGEAGGVEDESLRNDVYTAAAYGDLEKLQRLVESEGCSVSEPDGLGYYALQWAALNNRTAAAQYIIEHGGDVNAVDHTGQTALHWSAVRGSIQVAELLLQEGARVNTTDMYGYQTTHVAAQYGQTAFLYHIVTKWNADPDVPDNDGRSPLHWAAYKGFADCIRLLLFLDAYRGRQDKEGCTPLHWAAIRGNLEACTVLVQAGKKEDLMMTDNTGLTPAQLASDKSHRQVAFFLGNARRLLDKRCDGNTRLGQFSKLGLAPILWCIIFLLLVTYIHSAIVASNLPKLTAGFGLLAWLGVFLASSGLVMFYRCSSKDPGFIRMNVHDPQNMKDDEPLLKIEINNPALLAGNWSQLCATCKIVRPLRAKHCSTCDRCVEQFDHHCPWVSNCVGKKNKWDFFLFLILEVFAMLITGGVTLTRVLTDPLAPSSFGAWMSHAGSQHIGALTFLVADFFLLSGVAVLTVVQASQISRNITTNEMANAMRYSYLRGPGGRFKNPYDHGIKKNCSDFLINGYNEDVEYKEESAQTEGIGMVHMTRNASLPNGVGHSHQTNGNSHVVINVNNNTKTHQGHVHSSHCTHNTHGKTDSVPLGLGLGLGRNSARSKEFLISSSITWKSPSDYNSSRKPVKSFGSDIIFLLCVNCACVPIYRVSKYFQGQSSMGGVCSRKRDQQGDKDGIRRGVSGRYCKSGSSKWLRTSFSGPVECHLEGVNPPSLMELCIYKIREDIDKYSSFSMLPRDISQQIFNELVYSQRLSDVSLKAFRDCALQDIYLAEYPGVMDVWMDVISSQGPSLLSVDLSSSDVTDYGLSLLKDCSNLQGLAFNCCDQISDCGLKHIIGLSNLTSLSFKKSNAVTAEGMRAFSGLVNLVKLDLERCSGIHGGLIHLKGLSKLESLNVRCCKCITDSDMKSLSGLTNLKELQISSTSITDFGVSYLKGLCKLILLNMEVCHVTAACLDSISALVALSYLNLNRCALSDDGCNRFSGLKNLKVLNMGFNNITDACLVHLKGLTNLESLNLDSCKIGDEGLANLTGLVQLKSLELSDTEVGSNGLRHLSGLTNLEKVNLSFTLVTDSGLKKLSGLTSLKSLNLDARQITDTGLAVLTSLTGLTHLDLFGARISDSGTNCLRCMLK</sequence>
<comment type="catalytic activity">
    <reaction evidence="14">
        <text>L-cysteinyl-[protein] + hexadecanoyl-CoA = S-hexadecanoyl-L-cysteinyl-[protein] + CoA</text>
        <dbReference type="Rhea" id="RHEA:36683"/>
        <dbReference type="Rhea" id="RHEA-COMP:10131"/>
        <dbReference type="Rhea" id="RHEA-COMP:11032"/>
        <dbReference type="ChEBI" id="CHEBI:29950"/>
        <dbReference type="ChEBI" id="CHEBI:57287"/>
        <dbReference type="ChEBI" id="CHEBI:57379"/>
        <dbReference type="ChEBI" id="CHEBI:74151"/>
        <dbReference type="EC" id="2.3.1.225"/>
    </reaction>
</comment>
<dbReference type="PROSITE" id="PS50297">
    <property type="entry name" value="ANK_REP_REGION"/>
    <property type="match status" value="3"/>
</dbReference>
<proteinExistence type="inferred from homology"/>
<dbReference type="SMART" id="SM00367">
    <property type="entry name" value="LRR_CC"/>
    <property type="match status" value="8"/>
</dbReference>
<comment type="similarity">
    <text evidence="3">Belongs to the DHHC palmitoyltransferase family.</text>
</comment>
<dbReference type="Gene3D" id="3.80.10.10">
    <property type="entry name" value="Ribonuclease Inhibitor"/>
    <property type="match status" value="3"/>
</dbReference>
<evidence type="ECO:0000313" key="19">
    <source>
        <dbReference type="EMBL" id="KAA8535195.1"/>
    </source>
</evidence>
<feature type="transmembrane region" description="Helical" evidence="17">
    <location>
        <begin position="424"/>
        <end position="448"/>
    </location>
</feature>
<dbReference type="Gene3D" id="1.25.40.20">
    <property type="entry name" value="Ankyrin repeat-containing domain"/>
    <property type="match status" value="1"/>
</dbReference>
<evidence type="ECO:0000256" key="12">
    <source>
        <dbReference type="ARBA" id="ARBA00023139"/>
    </source>
</evidence>
<comment type="subcellular location">
    <subcellularLocation>
        <location evidence="1">Endomembrane system</location>
        <topology evidence="1">Multi-pass membrane protein</topology>
    </subcellularLocation>
    <subcellularLocation>
        <location evidence="2">Golgi apparatus membrane</location>
    </subcellularLocation>
</comment>
<dbReference type="FunFam" id="1.25.40.20:FF:000300">
    <property type="entry name" value="S-acyltransferase"/>
    <property type="match status" value="1"/>
</dbReference>
<evidence type="ECO:0000256" key="6">
    <source>
        <dbReference type="ARBA" id="ARBA00022692"/>
    </source>
</evidence>
<feature type="domain" description="Palmitoyltransferase DHHC" evidence="18">
    <location>
        <begin position="379"/>
        <end position="506"/>
    </location>
</feature>
<protein>
    <recommendedName>
        <fullName evidence="4">protein S-acyltransferase</fullName>
        <ecNumber evidence="4">2.3.1.225</ecNumber>
    </recommendedName>
</protein>
<keyword evidence="6 17" id="KW-0812">Transmembrane</keyword>
<evidence type="ECO:0000256" key="17">
    <source>
        <dbReference type="SAM" id="Phobius"/>
    </source>
</evidence>
<evidence type="ECO:0000259" key="18">
    <source>
        <dbReference type="Pfam" id="PF01529"/>
    </source>
</evidence>
<dbReference type="PANTHER" id="PTHR24161:SF17">
    <property type="entry name" value="PALMITOYLTRANSFERASE"/>
    <property type="match status" value="1"/>
</dbReference>
<dbReference type="PROSITE" id="PS50088">
    <property type="entry name" value="ANK_REPEAT"/>
    <property type="match status" value="4"/>
</dbReference>
<feature type="transmembrane region" description="Helical" evidence="17">
    <location>
        <begin position="319"/>
        <end position="338"/>
    </location>
</feature>
<dbReference type="OrthoDB" id="331948at2759"/>
<feature type="repeat" description="ANK" evidence="15">
    <location>
        <begin position="72"/>
        <end position="104"/>
    </location>
</feature>
<dbReference type="EMBL" id="CM018040">
    <property type="protein sequence ID" value="KAA8535195.1"/>
    <property type="molecule type" value="Genomic_DNA"/>
</dbReference>
<dbReference type="FunFam" id="3.80.10.10:FF:000277">
    <property type="entry name" value="Leucine-rich repeat family protein"/>
    <property type="match status" value="1"/>
</dbReference>
<feature type="repeat" description="ANK" evidence="15">
    <location>
        <begin position="105"/>
        <end position="137"/>
    </location>
</feature>
<dbReference type="AlphaFoldDB" id="A0A5J5AVS2"/>
<feature type="repeat" description="ANK" evidence="15">
    <location>
        <begin position="172"/>
        <end position="204"/>
    </location>
</feature>
<dbReference type="FunFam" id="3.80.10.10:FF:000399">
    <property type="entry name" value="F-box/LRR-repeat protein 14"/>
    <property type="match status" value="1"/>
</dbReference>
<keyword evidence="13" id="KW-0449">Lipoprotein</keyword>
<dbReference type="InterPro" id="IPR036770">
    <property type="entry name" value="Ankyrin_rpt-contain_sf"/>
</dbReference>
<keyword evidence="7" id="KW-0677">Repeat</keyword>
<evidence type="ECO:0000256" key="4">
    <source>
        <dbReference type="ARBA" id="ARBA00012210"/>
    </source>
</evidence>
<keyword evidence="12" id="KW-0564">Palmitate</keyword>
<dbReference type="Pfam" id="PF13516">
    <property type="entry name" value="LRR_6"/>
    <property type="match status" value="2"/>
</dbReference>
<feature type="region of interest" description="Disordered" evidence="16">
    <location>
        <begin position="1"/>
        <end position="37"/>
    </location>
</feature>
<keyword evidence="20" id="KW-1185">Reference proteome</keyword>
<dbReference type="EC" id="2.3.1.225" evidence="4"/>
<dbReference type="InterPro" id="IPR001611">
    <property type="entry name" value="Leu-rich_rpt"/>
</dbReference>
<evidence type="ECO:0000256" key="13">
    <source>
        <dbReference type="ARBA" id="ARBA00023288"/>
    </source>
</evidence>
<keyword evidence="5" id="KW-0808">Transferase</keyword>
<dbReference type="Proteomes" id="UP000325577">
    <property type="component" value="Linkage Group LG17"/>
</dbReference>
<evidence type="ECO:0000256" key="15">
    <source>
        <dbReference type="PROSITE-ProRule" id="PRU00023"/>
    </source>
</evidence>
<evidence type="ECO:0000256" key="8">
    <source>
        <dbReference type="ARBA" id="ARBA00022989"/>
    </source>
</evidence>
<dbReference type="GO" id="GO:0019706">
    <property type="term" value="F:protein-cysteine S-palmitoyltransferase activity"/>
    <property type="evidence" value="ECO:0007669"/>
    <property type="project" value="UniProtKB-EC"/>
</dbReference>
<evidence type="ECO:0000256" key="2">
    <source>
        <dbReference type="ARBA" id="ARBA00004394"/>
    </source>
</evidence>
<evidence type="ECO:0000256" key="7">
    <source>
        <dbReference type="ARBA" id="ARBA00022737"/>
    </source>
</evidence>
<feature type="repeat" description="ANK" evidence="15">
    <location>
        <begin position="205"/>
        <end position="237"/>
    </location>
</feature>
<feature type="transmembrane region" description="Helical" evidence="17">
    <location>
        <begin position="283"/>
        <end position="307"/>
    </location>
</feature>
<evidence type="ECO:0000256" key="11">
    <source>
        <dbReference type="ARBA" id="ARBA00023136"/>
    </source>
</evidence>
<dbReference type="PROSITE" id="PS50216">
    <property type="entry name" value="DHHC"/>
    <property type="match status" value="1"/>
</dbReference>
<evidence type="ECO:0000313" key="20">
    <source>
        <dbReference type="Proteomes" id="UP000325577"/>
    </source>
</evidence>
<keyword evidence="11 17" id="KW-0472">Membrane</keyword>
<dbReference type="SMART" id="SM00248">
    <property type="entry name" value="ANK"/>
    <property type="match status" value="6"/>
</dbReference>
<evidence type="ECO:0000256" key="14">
    <source>
        <dbReference type="ARBA" id="ARBA00048048"/>
    </source>
</evidence>
<evidence type="ECO:0000256" key="9">
    <source>
        <dbReference type="ARBA" id="ARBA00023034"/>
    </source>
</evidence>
<feature type="transmembrane region" description="Helical" evidence="17">
    <location>
        <begin position="656"/>
        <end position="674"/>
    </location>
</feature>
<name>A0A5J5AVS2_9ASTE</name>
<dbReference type="InterPro" id="IPR006553">
    <property type="entry name" value="Leu-rich_rpt_Cys-con_subtyp"/>
</dbReference>
<organism evidence="19 20">
    <name type="scientific">Nyssa sinensis</name>
    <dbReference type="NCBI Taxonomy" id="561372"/>
    <lineage>
        <taxon>Eukaryota</taxon>
        <taxon>Viridiplantae</taxon>
        <taxon>Streptophyta</taxon>
        <taxon>Embryophyta</taxon>
        <taxon>Tracheophyta</taxon>
        <taxon>Spermatophyta</taxon>
        <taxon>Magnoliopsida</taxon>
        <taxon>eudicotyledons</taxon>
        <taxon>Gunneridae</taxon>
        <taxon>Pentapetalae</taxon>
        <taxon>asterids</taxon>
        <taxon>Cornales</taxon>
        <taxon>Nyssaceae</taxon>
        <taxon>Nyssa</taxon>
    </lineage>
</organism>
<dbReference type="InterPro" id="IPR002110">
    <property type="entry name" value="Ankyrin_rpt"/>
</dbReference>
<dbReference type="PANTHER" id="PTHR24161">
    <property type="entry name" value="ANK_REP_REGION DOMAIN-CONTAINING PROTEIN-RELATED"/>
    <property type="match status" value="1"/>
</dbReference>
<dbReference type="FunFam" id="1.25.40.20:FF:000334">
    <property type="entry name" value="S-acyltransferase"/>
    <property type="match status" value="1"/>
</dbReference>
<dbReference type="Pfam" id="PF12796">
    <property type="entry name" value="Ank_2"/>
    <property type="match status" value="2"/>
</dbReference>
<keyword evidence="9" id="KW-0333">Golgi apparatus</keyword>
<keyword evidence="10 15" id="KW-0040">ANK repeat</keyword>
<evidence type="ECO:0000256" key="1">
    <source>
        <dbReference type="ARBA" id="ARBA00004127"/>
    </source>
</evidence>
<keyword evidence="8 17" id="KW-1133">Transmembrane helix</keyword>
<feature type="transmembrane region" description="Helical" evidence="17">
    <location>
        <begin position="468"/>
        <end position="490"/>
    </location>
</feature>
<gene>
    <name evidence="19" type="ORF">F0562_030198</name>
</gene>
<evidence type="ECO:0000256" key="16">
    <source>
        <dbReference type="SAM" id="MobiDB-lite"/>
    </source>
</evidence>
<dbReference type="InterPro" id="IPR032675">
    <property type="entry name" value="LRR_dom_sf"/>
</dbReference>
<dbReference type="Pfam" id="PF01529">
    <property type="entry name" value="DHHC"/>
    <property type="match status" value="1"/>
</dbReference>
<evidence type="ECO:0000256" key="10">
    <source>
        <dbReference type="ARBA" id="ARBA00023043"/>
    </source>
</evidence>
<reference evidence="19 20" key="1">
    <citation type="submission" date="2019-09" db="EMBL/GenBank/DDBJ databases">
        <title>A chromosome-level genome assembly of the Chinese tupelo Nyssa sinensis.</title>
        <authorList>
            <person name="Yang X."/>
            <person name="Kang M."/>
            <person name="Yang Y."/>
            <person name="Xiong H."/>
            <person name="Wang M."/>
            <person name="Zhang Z."/>
            <person name="Wang Z."/>
            <person name="Wu H."/>
            <person name="Ma T."/>
            <person name="Liu J."/>
            <person name="Xi Z."/>
        </authorList>
    </citation>
    <scope>NUCLEOTIDE SEQUENCE [LARGE SCALE GENOMIC DNA]</scope>
    <source>
        <strain evidence="19">J267</strain>
        <tissue evidence="19">Leaf</tissue>
    </source>
</reference>
<dbReference type="SUPFAM" id="SSF48403">
    <property type="entry name" value="Ankyrin repeat"/>
    <property type="match status" value="1"/>
</dbReference>
<dbReference type="SUPFAM" id="SSF52047">
    <property type="entry name" value="RNI-like"/>
    <property type="match status" value="1"/>
</dbReference>
<dbReference type="FunFam" id="3.80.10.10:FF:000678">
    <property type="entry name" value="Predicted protein"/>
    <property type="match status" value="1"/>
</dbReference>
<evidence type="ECO:0000256" key="5">
    <source>
        <dbReference type="ARBA" id="ARBA00022679"/>
    </source>
</evidence>
<feature type="compositionally biased region" description="Acidic residues" evidence="16">
    <location>
        <begin position="1"/>
        <end position="10"/>
    </location>
</feature>
<evidence type="ECO:0000256" key="3">
    <source>
        <dbReference type="ARBA" id="ARBA00008574"/>
    </source>
</evidence>
<dbReference type="InterPro" id="IPR001594">
    <property type="entry name" value="Palmitoyltrfase_DHHC"/>
</dbReference>
<accession>A0A5J5AVS2</accession>
<dbReference type="GO" id="GO:0000139">
    <property type="term" value="C:Golgi membrane"/>
    <property type="evidence" value="ECO:0007669"/>
    <property type="project" value="UniProtKB-SubCell"/>
</dbReference>